<dbReference type="Gene3D" id="1.10.357.10">
    <property type="entry name" value="Tetracycline Repressor, domain 2"/>
    <property type="match status" value="1"/>
</dbReference>
<evidence type="ECO:0000259" key="5">
    <source>
        <dbReference type="PROSITE" id="PS50977"/>
    </source>
</evidence>
<dbReference type="AlphaFoldDB" id="A0A1D7V0X0"/>
<proteinExistence type="predicted"/>
<dbReference type="GO" id="GO:0003677">
    <property type="term" value="F:DNA binding"/>
    <property type="evidence" value="ECO:0007669"/>
    <property type="project" value="UniProtKB-UniRule"/>
</dbReference>
<dbReference type="KEGG" id="laj:A0128_17465"/>
<protein>
    <submittedName>
        <fullName evidence="6">AcrR family transcriptional regulator</fullName>
    </submittedName>
</protein>
<organism evidence="6 7">
    <name type="scientific">Leptospira tipperaryensis</name>
    <dbReference type="NCBI Taxonomy" id="2564040"/>
    <lineage>
        <taxon>Bacteria</taxon>
        <taxon>Pseudomonadati</taxon>
        <taxon>Spirochaetota</taxon>
        <taxon>Spirochaetia</taxon>
        <taxon>Leptospirales</taxon>
        <taxon>Leptospiraceae</taxon>
        <taxon>Leptospira</taxon>
    </lineage>
</organism>
<accession>A0A1D7V0X0</accession>
<keyword evidence="3" id="KW-0804">Transcription</keyword>
<name>A0A1D7V0X0_9LEPT</name>
<feature type="domain" description="HTH tetR-type" evidence="5">
    <location>
        <begin position="14"/>
        <end position="74"/>
    </location>
</feature>
<evidence type="ECO:0000256" key="2">
    <source>
        <dbReference type="ARBA" id="ARBA00023125"/>
    </source>
</evidence>
<dbReference type="PRINTS" id="PR00455">
    <property type="entry name" value="HTHTETR"/>
</dbReference>
<dbReference type="PANTHER" id="PTHR43479:SF11">
    <property type="entry name" value="ACREF_ENVCD OPERON REPRESSOR-RELATED"/>
    <property type="match status" value="1"/>
</dbReference>
<dbReference type="OrthoDB" id="342396at2"/>
<keyword evidence="7" id="KW-1185">Reference proteome</keyword>
<dbReference type="PANTHER" id="PTHR43479">
    <property type="entry name" value="ACREF/ENVCD OPERON REPRESSOR-RELATED"/>
    <property type="match status" value="1"/>
</dbReference>
<evidence type="ECO:0000313" key="6">
    <source>
        <dbReference type="EMBL" id="AOP35467.1"/>
    </source>
</evidence>
<dbReference type="InterPro" id="IPR050624">
    <property type="entry name" value="HTH-type_Tx_Regulator"/>
</dbReference>
<evidence type="ECO:0000313" key="7">
    <source>
        <dbReference type="Proteomes" id="UP000094197"/>
    </source>
</evidence>
<keyword evidence="1" id="KW-0805">Transcription regulation</keyword>
<dbReference type="Pfam" id="PF00440">
    <property type="entry name" value="TetR_N"/>
    <property type="match status" value="1"/>
</dbReference>
<dbReference type="SUPFAM" id="SSF46689">
    <property type="entry name" value="Homeodomain-like"/>
    <property type="match status" value="1"/>
</dbReference>
<gene>
    <name evidence="6" type="ORF">A0128_17465</name>
</gene>
<reference evidence="6 7" key="1">
    <citation type="submission" date="2016-04" db="EMBL/GenBank/DDBJ databases">
        <title>Complete genome seqeunce of Leptospira alstonii serovar Room22.</title>
        <authorList>
            <person name="Nally J.E."/>
            <person name="Bayles D.O."/>
            <person name="Hurley D."/>
            <person name="Fanning S."/>
            <person name="McMahon B.J."/>
            <person name="Arent Z."/>
        </authorList>
    </citation>
    <scope>NUCLEOTIDE SEQUENCE [LARGE SCALE GENOMIC DNA]</scope>
    <source>
        <strain evidence="6 7">GWTS #1</strain>
    </source>
</reference>
<dbReference type="InterPro" id="IPR025996">
    <property type="entry name" value="MT1864/Rv1816-like_C"/>
</dbReference>
<dbReference type="EMBL" id="CP015217">
    <property type="protein sequence ID" value="AOP35467.1"/>
    <property type="molecule type" value="Genomic_DNA"/>
</dbReference>
<evidence type="ECO:0000256" key="4">
    <source>
        <dbReference type="PROSITE-ProRule" id="PRU00335"/>
    </source>
</evidence>
<dbReference type="RefSeq" id="WP_069608670.1">
    <property type="nucleotide sequence ID" value="NZ_CP015217.1"/>
</dbReference>
<dbReference type="Proteomes" id="UP000094197">
    <property type="component" value="Chromosome 1"/>
</dbReference>
<dbReference type="SUPFAM" id="SSF48498">
    <property type="entry name" value="Tetracyclin repressor-like, C-terminal domain"/>
    <property type="match status" value="1"/>
</dbReference>
<evidence type="ECO:0000256" key="3">
    <source>
        <dbReference type="ARBA" id="ARBA00023163"/>
    </source>
</evidence>
<sequence>MTIAVRHKRRSRNSLNRENIVQVAMEILLEEGIDGLSMRKIAEKLDCSVASPYSHFKSQEEIIQVLIAKGETELTQLLRNAQRNGKNSFEKLAGIARAYWDFSLNNKELHKVMFNTVHGHMHRKAFPSLPTSYRVFLETIRNGCVSHEFKLSKKEYPALARMMWAWMYGLMVLDLTNMLKRRRGGKDDPLAEGFLYFRKILLGE</sequence>
<dbReference type="InterPro" id="IPR009057">
    <property type="entry name" value="Homeodomain-like_sf"/>
</dbReference>
<dbReference type="InterPro" id="IPR036271">
    <property type="entry name" value="Tet_transcr_reg_TetR-rel_C_sf"/>
</dbReference>
<dbReference type="Pfam" id="PF13305">
    <property type="entry name" value="TetR_C_33"/>
    <property type="match status" value="1"/>
</dbReference>
<evidence type="ECO:0000256" key="1">
    <source>
        <dbReference type="ARBA" id="ARBA00023015"/>
    </source>
</evidence>
<feature type="DNA-binding region" description="H-T-H motif" evidence="4">
    <location>
        <begin position="37"/>
        <end position="56"/>
    </location>
</feature>
<keyword evidence="2 4" id="KW-0238">DNA-binding</keyword>
<dbReference type="InterPro" id="IPR001647">
    <property type="entry name" value="HTH_TetR"/>
</dbReference>
<dbReference type="PROSITE" id="PS50977">
    <property type="entry name" value="HTH_TETR_2"/>
    <property type="match status" value="1"/>
</dbReference>